<dbReference type="Pfam" id="PF13524">
    <property type="entry name" value="Glyco_trans_1_2"/>
    <property type="match status" value="1"/>
</dbReference>
<dbReference type="InterPro" id="IPR055259">
    <property type="entry name" value="YkvP/CgeB_Glyco_trans-like"/>
</dbReference>
<accession>A0A8F9TQV8</accession>
<name>A0A8F9TQV8_9BACT</name>
<dbReference type="AlphaFoldDB" id="A0A8F9TQV8"/>
<evidence type="ECO:0000259" key="1">
    <source>
        <dbReference type="Pfam" id="PF13524"/>
    </source>
</evidence>
<dbReference type="Proteomes" id="UP000825051">
    <property type="component" value="Chromosome"/>
</dbReference>
<protein>
    <submittedName>
        <fullName evidence="2">Glycosyltransferase</fullName>
    </submittedName>
</protein>
<proteinExistence type="predicted"/>
<gene>
    <name evidence="2" type="ORF">K0B96_09265</name>
</gene>
<keyword evidence="3" id="KW-1185">Reference proteome</keyword>
<sequence length="385" mass="43768">MIKLLKASSYYPRYLAWFYARNPHLREASYAEQHAALMADSFALSDSWSRHLGGAQAQFAVTELVVNAEPLQKRWAQENGVEYRETHWLADIFLAQFRAVAPRVFYAHAQEINPTLRRACRGLAGGPLYVISYDGIGRHTPEVFTETDMVITCLRSSADFYRAQGVESHWMMFGFDPSVLTRIRRDVTPSGVSFVGGLQVRIGHQERARTLAYIAEAFPLERWVSGLPTDAEALRLWGSFARRRDWRGFWDFPSAAIAARRLRAGNRGEVFGMEMFSRLAASRITLNVHIAAAGNQAANIRLFEATGAGACLLTDWKENIGELFEPDREVVVFRHPEEAVEKIHYLLEHDSERAEIARKGQRRTLENHNYATRLRELAAVLEARL</sequence>
<organism evidence="2 3">
    <name type="scientific">Horticoccus luteus</name>
    <dbReference type="NCBI Taxonomy" id="2862869"/>
    <lineage>
        <taxon>Bacteria</taxon>
        <taxon>Pseudomonadati</taxon>
        <taxon>Verrucomicrobiota</taxon>
        <taxon>Opitutia</taxon>
        <taxon>Opitutales</taxon>
        <taxon>Opitutaceae</taxon>
        <taxon>Horticoccus</taxon>
    </lineage>
</organism>
<dbReference type="KEGG" id="ole:K0B96_09265"/>
<evidence type="ECO:0000313" key="2">
    <source>
        <dbReference type="EMBL" id="QYM77519.1"/>
    </source>
</evidence>
<dbReference type="SUPFAM" id="SSF53756">
    <property type="entry name" value="UDP-Glycosyltransferase/glycogen phosphorylase"/>
    <property type="match status" value="1"/>
</dbReference>
<dbReference type="EMBL" id="CP080507">
    <property type="protein sequence ID" value="QYM77519.1"/>
    <property type="molecule type" value="Genomic_DNA"/>
</dbReference>
<feature type="domain" description="Spore protein YkvP/CgeB glycosyl transferase-like" evidence="1">
    <location>
        <begin position="233"/>
        <end position="378"/>
    </location>
</feature>
<evidence type="ECO:0000313" key="3">
    <source>
        <dbReference type="Proteomes" id="UP000825051"/>
    </source>
</evidence>
<reference evidence="2" key="1">
    <citation type="submission" date="2021-08" db="EMBL/GenBank/DDBJ databases">
        <title>Genome of a novel bacterium of the phylum Verrucomicrobia, Oleiharenicola sp. KSB-15.</title>
        <authorList>
            <person name="Chung J.-H."/>
            <person name="Ahn J.-H."/>
            <person name="Yoon Y."/>
            <person name="Kim D.-Y."/>
            <person name="An S.-H."/>
            <person name="Park I."/>
            <person name="Yeon J."/>
        </authorList>
    </citation>
    <scope>NUCLEOTIDE SEQUENCE</scope>
    <source>
        <strain evidence="2">KSB-15</strain>
    </source>
</reference>
<dbReference type="RefSeq" id="WP_220160624.1">
    <property type="nucleotide sequence ID" value="NZ_CP080507.1"/>
</dbReference>